<protein>
    <submittedName>
        <fullName evidence="1">Uncharacterized protein</fullName>
    </submittedName>
</protein>
<accession>A0AAD7ZZG6</accession>
<dbReference type="EMBL" id="JASPKZ010005287">
    <property type="protein sequence ID" value="KAJ9589037.1"/>
    <property type="molecule type" value="Genomic_DNA"/>
</dbReference>
<evidence type="ECO:0000313" key="2">
    <source>
        <dbReference type="Proteomes" id="UP001233999"/>
    </source>
</evidence>
<proteinExistence type="predicted"/>
<keyword evidence="2" id="KW-1185">Reference proteome</keyword>
<feature type="non-terminal residue" evidence="1">
    <location>
        <position position="79"/>
    </location>
</feature>
<organism evidence="1 2">
    <name type="scientific">Diploptera punctata</name>
    <name type="common">Pacific beetle cockroach</name>
    <dbReference type="NCBI Taxonomy" id="6984"/>
    <lineage>
        <taxon>Eukaryota</taxon>
        <taxon>Metazoa</taxon>
        <taxon>Ecdysozoa</taxon>
        <taxon>Arthropoda</taxon>
        <taxon>Hexapoda</taxon>
        <taxon>Insecta</taxon>
        <taxon>Pterygota</taxon>
        <taxon>Neoptera</taxon>
        <taxon>Polyneoptera</taxon>
        <taxon>Dictyoptera</taxon>
        <taxon>Blattodea</taxon>
        <taxon>Blaberoidea</taxon>
        <taxon>Blaberidae</taxon>
        <taxon>Diplopterinae</taxon>
        <taxon>Diploptera</taxon>
    </lineage>
</organism>
<gene>
    <name evidence="1" type="ORF">L9F63_017681</name>
</gene>
<sequence length="79" mass="9394">CYAIPLSALDLDFYSICLWSKELANYVPLPGISKFPKRADNIVFRVRHTSFFSHNLFRHFGARNHEEERCNCRMPRFDK</sequence>
<evidence type="ECO:0000313" key="1">
    <source>
        <dbReference type="EMBL" id="KAJ9589037.1"/>
    </source>
</evidence>
<reference evidence="1" key="1">
    <citation type="journal article" date="2023" name="IScience">
        <title>Live-bearing cockroach genome reveals convergent evolutionary mechanisms linked to viviparity in insects and beyond.</title>
        <authorList>
            <person name="Fouks B."/>
            <person name="Harrison M.C."/>
            <person name="Mikhailova A.A."/>
            <person name="Marchal E."/>
            <person name="English S."/>
            <person name="Carruthers M."/>
            <person name="Jennings E.C."/>
            <person name="Chiamaka E.L."/>
            <person name="Frigard R.A."/>
            <person name="Pippel M."/>
            <person name="Attardo G.M."/>
            <person name="Benoit J.B."/>
            <person name="Bornberg-Bauer E."/>
            <person name="Tobe S.S."/>
        </authorList>
    </citation>
    <scope>NUCLEOTIDE SEQUENCE</scope>
    <source>
        <strain evidence="1">Stay&amp;Tobe</strain>
    </source>
</reference>
<feature type="non-terminal residue" evidence="1">
    <location>
        <position position="1"/>
    </location>
</feature>
<name>A0AAD7ZZG6_DIPPU</name>
<comment type="caution">
    <text evidence="1">The sequence shown here is derived from an EMBL/GenBank/DDBJ whole genome shotgun (WGS) entry which is preliminary data.</text>
</comment>
<dbReference type="Proteomes" id="UP001233999">
    <property type="component" value="Unassembled WGS sequence"/>
</dbReference>
<dbReference type="AlphaFoldDB" id="A0AAD7ZZG6"/>
<reference evidence="1" key="2">
    <citation type="submission" date="2023-05" db="EMBL/GenBank/DDBJ databases">
        <authorList>
            <person name="Fouks B."/>
        </authorList>
    </citation>
    <scope>NUCLEOTIDE SEQUENCE</scope>
    <source>
        <strain evidence="1">Stay&amp;Tobe</strain>
        <tissue evidence="1">Testes</tissue>
    </source>
</reference>